<organism evidence="1 2">
    <name type="scientific">Peribacillus glennii</name>
    <dbReference type="NCBI Taxonomy" id="2303991"/>
    <lineage>
        <taxon>Bacteria</taxon>
        <taxon>Bacillati</taxon>
        <taxon>Bacillota</taxon>
        <taxon>Bacilli</taxon>
        <taxon>Bacillales</taxon>
        <taxon>Bacillaceae</taxon>
        <taxon>Peribacillus</taxon>
    </lineage>
</organism>
<dbReference type="AlphaFoldDB" id="A0A372LFC7"/>
<proteinExistence type="predicted"/>
<protein>
    <submittedName>
        <fullName evidence="1">Uncharacterized protein</fullName>
    </submittedName>
</protein>
<evidence type="ECO:0000313" key="1">
    <source>
        <dbReference type="EMBL" id="RFU65033.1"/>
    </source>
</evidence>
<accession>A0A372LFC7</accession>
<sequence length="60" mass="7030">MIIVKLVKIDIKDKKAKKMQSLKHLQQIKNELHSKINIMNSNNFSNTKKDDVTYSLYNVP</sequence>
<evidence type="ECO:0000313" key="2">
    <source>
        <dbReference type="Proteomes" id="UP000262939"/>
    </source>
</evidence>
<gene>
    <name evidence="1" type="ORF">D0466_03725</name>
</gene>
<keyword evidence="2" id="KW-1185">Reference proteome</keyword>
<reference evidence="1 2" key="1">
    <citation type="submission" date="2018-08" db="EMBL/GenBank/DDBJ databases">
        <title>Bacillus chawlae sp. nov., Bacillus glennii sp. nov., and Bacillus saganii sp. nov. Isolated from the Vehicle Assembly Building at Kennedy Space Center where the Viking Spacecraft were Assembled.</title>
        <authorList>
            <person name="Seuylemezian A."/>
            <person name="Vaishampayan P."/>
        </authorList>
    </citation>
    <scope>NUCLEOTIDE SEQUENCE [LARGE SCALE GENOMIC DNA]</scope>
    <source>
        <strain evidence="1 2">V44-8</strain>
    </source>
</reference>
<dbReference type="EMBL" id="QVTD01000003">
    <property type="protein sequence ID" value="RFU65033.1"/>
    <property type="molecule type" value="Genomic_DNA"/>
</dbReference>
<dbReference type="Proteomes" id="UP000262939">
    <property type="component" value="Unassembled WGS sequence"/>
</dbReference>
<name>A0A372LFC7_9BACI</name>
<comment type="caution">
    <text evidence="1">The sequence shown here is derived from an EMBL/GenBank/DDBJ whole genome shotgun (WGS) entry which is preliminary data.</text>
</comment>